<name>A0A8S0UD28_OLEEU</name>
<keyword evidence="2" id="KW-1185">Reference proteome</keyword>
<accession>A0A8S0UD28</accession>
<comment type="caution">
    <text evidence="1">The sequence shown here is derived from an EMBL/GenBank/DDBJ whole genome shotgun (WGS) entry which is preliminary data.</text>
</comment>
<evidence type="ECO:0000313" key="2">
    <source>
        <dbReference type="Proteomes" id="UP000594638"/>
    </source>
</evidence>
<feature type="non-terminal residue" evidence="1">
    <location>
        <position position="67"/>
    </location>
</feature>
<sequence length="67" mass="7380">MVCRSCPGRILVVIEKQPDFQAFLGNFYDTVCRPCPLRGGEAALFNDISNQFLGNNVQAMSMTCPGH</sequence>
<protein>
    <submittedName>
        <fullName evidence="1">Uncharacterized protein</fullName>
    </submittedName>
</protein>
<dbReference type="EMBL" id="CACTIH010007596">
    <property type="protein sequence ID" value="CAA3016166.1"/>
    <property type="molecule type" value="Genomic_DNA"/>
</dbReference>
<proteinExistence type="predicted"/>
<dbReference type="Proteomes" id="UP000594638">
    <property type="component" value="Unassembled WGS sequence"/>
</dbReference>
<dbReference type="Gramene" id="OE9A065178T1">
    <property type="protein sequence ID" value="OE9A065178C1"/>
    <property type="gene ID" value="OE9A065178"/>
</dbReference>
<dbReference type="AlphaFoldDB" id="A0A8S0UD28"/>
<reference evidence="1 2" key="1">
    <citation type="submission" date="2019-12" db="EMBL/GenBank/DDBJ databases">
        <authorList>
            <person name="Alioto T."/>
            <person name="Alioto T."/>
            <person name="Gomez Garrido J."/>
        </authorList>
    </citation>
    <scope>NUCLEOTIDE SEQUENCE [LARGE SCALE GENOMIC DNA]</scope>
</reference>
<gene>
    <name evidence="1" type="ORF">OLEA9_A065178</name>
</gene>
<organism evidence="1 2">
    <name type="scientific">Olea europaea subsp. europaea</name>
    <dbReference type="NCBI Taxonomy" id="158383"/>
    <lineage>
        <taxon>Eukaryota</taxon>
        <taxon>Viridiplantae</taxon>
        <taxon>Streptophyta</taxon>
        <taxon>Embryophyta</taxon>
        <taxon>Tracheophyta</taxon>
        <taxon>Spermatophyta</taxon>
        <taxon>Magnoliopsida</taxon>
        <taxon>eudicotyledons</taxon>
        <taxon>Gunneridae</taxon>
        <taxon>Pentapetalae</taxon>
        <taxon>asterids</taxon>
        <taxon>lamiids</taxon>
        <taxon>Lamiales</taxon>
        <taxon>Oleaceae</taxon>
        <taxon>Oleeae</taxon>
        <taxon>Olea</taxon>
    </lineage>
</organism>
<evidence type="ECO:0000313" key="1">
    <source>
        <dbReference type="EMBL" id="CAA3016166.1"/>
    </source>
</evidence>